<evidence type="ECO:0000256" key="6">
    <source>
        <dbReference type="SAM" id="MobiDB-lite"/>
    </source>
</evidence>
<comment type="subcellular location">
    <subcellularLocation>
        <location evidence="1">Membrane</location>
        <topology evidence="1">Multi-pass membrane protein</topology>
    </subcellularLocation>
</comment>
<feature type="transmembrane region" description="Helical" evidence="7">
    <location>
        <begin position="716"/>
        <end position="733"/>
    </location>
</feature>
<evidence type="ECO:0000256" key="1">
    <source>
        <dbReference type="ARBA" id="ARBA00004141"/>
    </source>
</evidence>
<evidence type="ECO:0000313" key="11">
    <source>
        <dbReference type="EMBL" id="KPV71578.1"/>
    </source>
</evidence>
<dbReference type="InterPro" id="IPR018820">
    <property type="entry name" value="BRE4-related_DUF2421"/>
</dbReference>
<evidence type="ECO:0000256" key="5">
    <source>
        <dbReference type="SAM" id="Coils"/>
    </source>
</evidence>
<evidence type="ECO:0000256" key="2">
    <source>
        <dbReference type="ARBA" id="ARBA00022692"/>
    </source>
</evidence>
<feature type="transmembrane region" description="Helical" evidence="7">
    <location>
        <begin position="660"/>
        <end position="679"/>
    </location>
</feature>
<evidence type="ECO:0000259" key="9">
    <source>
        <dbReference type="Pfam" id="PF10337"/>
    </source>
</evidence>
<dbReference type="Pfam" id="PF10334">
    <property type="entry name" value="BRE4"/>
    <property type="match status" value="1"/>
</dbReference>
<feature type="compositionally biased region" description="Acidic residues" evidence="6">
    <location>
        <begin position="526"/>
        <end position="545"/>
    </location>
</feature>
<evidence type="ECO:0008006" key="13">
    <source>
        <dbReference type="Google" id="ProtNLM"/>
    </source>
</evidence>
<feature type="transmembrane region" description="Helical" evidence="7">
    <location>
        <begin position="691"/>
        <end position="709"/>
    </location>
</feature>
<feature type="compositionally biased region" description="Basic and acidic residues" evidence="6">
    <location>
        <begin position="559"/>
        <end position="568"/>
    </location>
</feature>
<dbReference type="RefSeq" id="XP_018267627.1">
    <property type="nucleotide sequence ID" value="XM_018412939.1"/>
</dbReference>
<feature type="domain" description="DUF2421" evidence="8">
    <location>
        <begin position="772"/>
        <end position="1054"/>
    </location>
</feature>
<feature type="coiled-coil region" evidence="5">
    <location>
        <begin position="399"/>
        <end position="433"/>
    </location>
</feature>
<feature type="region of interest" description="Disordered" evidence="6">
    <location>
        <begin position="967"/>
        <end position="1002"/>
    </location>
</feature>
<feature type="transmembrane region" description="Helical" evidence="7">
    <location>
        <begin position="137"/>
        <end position="157"/>
    </location>
</feature>
<evidence type="ECO:0000313" key="12">
    <source>
        <dbReference type="Proteomes" id="UP000053890"/>
    </source>
</evidence>
<evidence type="ECO:0000256" key="3">
    <source>
        <dbReference type="ARBA" id="ARBA00022989"/>
    </source>
</evidence>
<keyword evidence="2 7" id="KW-0812">Transmembrane</keyword>
<feature type="transmembrane region" description="Helical" evidence="7">
    <location>
        <begin position="169"/>
        <end position="188"/>
    </location>
</feature>
<dbReference type="GeneID" id="28973388"/>
<reference evidence="11 12" key="1">
    <citation type="journal article" date="2015" name="Front. Microbiol.">
        <title>Genome sequence of the plant growth promoting endophytic yeast Rhodotorula graminis WP1.</title>
        <authorList>
            <person name="Firrincieli A."/>
            <person name="Otillar R."/>
            <person name="Salamov A."/>
            <person name="Schmutz J."/>
            <person name="Khan Z."/>
            <person name="Redman R.S."/>
            <person name="Fleck N.D."/>
            <person name="Lindquist E."/>
            <person name="Grigoriev I.V."/>
            <person name="Doty S.L."/>
        </authorList>
    </citation>
    <scope>NUCLEOTIDE SEQUENCE [LARGE SCALE GENOMIC DNA]</scope>
    <source>
        <strain evidence="11 12">WP1</strain>
    </source>
</reference>
<protein>
    <recommendedName>
        <fullName evidence="13">ER transporter 6TM N-terminal domain-containing protein</fullName>
    </recommendedName>
</protein>
<dbReference type="InterPro" id="IPR018823">
    <property type="entry name" value="ArAE_2_N"/>
</dbReference>
<feature type="region of interest" description="Disordered" evidence="6">
    <location>
        <begin position="307"/>
        <end position="331"/>
    </location>
</feature>
<feature type="transmembrane region" description="Helical" evidence="7">
    <location>
        <begin position="606"/>
        <end position="625"/>
    </location>
</feature>
<feature type="transmembrane region" description="Helical" evidence="7">
    <location>
        <begin position="15"/>
        <end position="35"/>
    </location>
</feature>
<feature type="domain" description="Integral membrane bound transporter" evidence="10">
    <location>
        <begin position="619"/>
        <end position="766"/>
    </location>
</feature>
<feature type="transmembrane region" description="Helical" evidence="7">
    <location>
        <begin position="753"/>
        <end position="771"/>
    </location>
</feature>
<accession>A0A0P9GVX2</accession>
<gene>
    <name evidence="11" type="ORF">RHOBADRAFT_31005</name>
</gene>
<dbReference type="Proteomes" id="UP000053890">
    <property type="component" value="Unassembled WGS sequence"/>
</dbReference>
<dbReference type="InterPro" id="IPR049453">
    <property type="entry name" value="Memb_transporter_dom"/>
</dbReference>
<keyword evidence="3 7" id="KW-1133">Transmembrane helix</keyword>
<dbReference type="OMA" id="GTYHWFI"/>
<dbReference type="Pfam" id="PF13515">
    <property type="entry name" value="FUSC_2"/>
    <property type="match status" value="1"/>
</dbReference>
<dbReference type="EMBL" id="KQ474093">
    <property type="protein sequence ID" value="KPV71578.1"/>
    <property type="molecule type" value="Genomic_DNA"/>
</dbReference>
<proteinExistence type="predicted"/>
<dbReference type="OrthoDB" id="2274698at2759"/>
<sequence>MLVFLGGFVLMLERASLQVLGNASFFAGIVTVMLPPMFAPQVFLLAAATLVVGQCIGWAWGCAAMVASLRARDQVLLLSQVQRAQAGIAGATNPDVEYRREIFEGAFLSWRSTLVHGFFFAVGLFALGLIRAKMPKLMILSIFGTIVLDIMCSYGPLFPVQQYTLATTFLIPTACYLAIALAGTILIFPQTLNYSWTTDLVDKFLSPVLQRSHLHSRLLHEQPPSFDPAAGDAPSPWSPFTSVVLSTQEAMSSALEGLLGGIGMLELEVSFGRLGAKDLKSLADSLRELHVRGVGLAVLFTTVQSGYEHGSDTPTRKAKSPRGGGADERPFTETARMQRVRERLGGAERQNKHDLGSLLPVFASASHDLREASDGALVAAMDWLTAQNDSRWRYVSRGKAQEADRFADLQAQVERLEREIDLYRSERRKAVLEPFADFFDPHTGHLRPFAERGPDKLFAPGSLFTILAASDNLTQYSTAVLSFSSHLSALAERRRTNHLWLPSGLRRVGNLVKGRHGESGPTALGDGEDPDSVPDVGDESDEEEDHPVLQKKEQKRKKNKDDKPKTRFEEVMEKNFDAEARPPKNALQRGTRRLDRFFRWWASPDAIFALKYVVGSICIWLFQVFPSTAYLSYSQKVLWTLITFQTFLAPNAGDQILSTLQRCAGTVVGLVYGMLIWYIGAGRGDGTRPGIGAALFVLMIPWFAVRLYAPPSSAMFGIMAAVTSVLIVGYSWQDTHLPALGNPGVGYSVAWRRALLVLIGAGIAAVFLLIPPQSSRRLVRRTHATCVHELGRLYTAIVSEWLSEEGYDESASVDRERDGSKEGADLRERDEPFSAATRQVGRAKMLALRVKLNSSRIAIEQAAFEPSLRGDWPKDNYTRLLTLQLALLQALAQLAQALIRLDHTWRERLVHETAFLNQPLLATRTDTPSLRPQISLALREGAPLPEATPGPLLDRLLQHDRRLRLFSEGGMPSSSRAPAHDPAHDDDDDDDDVNHADEAHGASVEGARVGSFALTLSVLRDERFAAYAAALQALAGILRDCDALEREVKRLVGETRFPGYAALRARERVEGV</sequence>
<feature type="domain" description="Putative ER transporter 6TM N-terminal" evidence="9">
    <location>
        <begin position="8"/>
        <end position="420"/>
    </location>
</feature>
<keyword evidence="4 7" id="KW-0472">Membrane</keyword>
<feature type="coiled-coil region" evidence="5">
    <location>
        <begin position="1027"/>
        <end position="1054"/>
    </location>
</feature>
<feature type="region of interest" description="Disordered" evidence="6">
    <location>
        <begin position="511"/>
        <end position="568"/>
    </location>
</feature>
<evidence type="ECO:0000259" key="8">
    <source>
        <dbReference type="Pfam" id="PF10334"/>
    </source>
</evidence>
<dbReference type="PANTHER" id="PTHR37994:SF3">
    <property type="entry name" value="ER TRANSPORTER 6TM N-TERMINAL DOMAIN-CONTAINING PROTEIN"/>
    <property type="match status" value="1"/>
</dbReference>
<feature type="transmembrane region" description="Helical" evidence="7">
    <location>
        <begin position="42"/>
        <end position="69"/>
    </location>
</feature>
<evidence type="ECO:0000259" key="10">
    <source>
        <dbReference type="Pfam" id="PF13515"/>
    </source>
</evidence>
<feature type="transmembrane region" description="Helical" evidence="7">
    <location>
        <begin position="113"/>
        <end position="130"/>
    </location>
</feature>
<feature type="region of interest" description="Disordered" evidence="6">
    <location>
        <begin position="812"/>
        <end position="831"/>
    </location>
</feature>
<dbReference type="Pfam" id="PF10337">
    <property type="entry name" value="ArAE_2_N"/>
    <property type="match status" value="1"/>
</dbReference>
<organism evidence="11 12">
    <name type="scientific">Rhodotorula graminis (strain WP1)</name>
    <dbReference type="NCBI Taxonomy" id="578459"/>
    <lineage>
        <taxon>Eukaryota</taxon>
        <taxon>Fungi</taxon>
        <taxon>Dikarya</taxon>
        <taxon>Basidiomycota</taxon>
        <taxon>Pucciniomycotina</taxon>
        <taxon>Microbotryomycetes</taxon>
        <taxon>Sporidiobolales</taxon>
        <taxon>Sporidiobolaceae</taxon>
        <taxon>Rhodotorula</taxon>
    </lineage>
</organism>
<name>A0A0P9GVX2_RHOGW</name>
<evidence type="ECO:0000256" key="4">
    <source>
        <dbReference type="ARBA" id="ARBA00023136"/>
    </source>
</evidence>
<dbReference type="AlphaFoldDB" id="A0A0P9GVX2"/>
<dbReference type="GO" id="GO:0016020">
    <property type="term" value="C:membrane"/>
    <property type="evidence" value="ECO:0007669"/>
    <property type="project" value="UniProtKB-SubCell"/>
</dbReference>
<keyword evidence="5" id="KW-0175">Coiled coil</keyword>
<evidence type="ECO:0000256" key="7">
    <source>
        <dbReference type="SAM" id="Phobius"/>
    </source>
</evidence>
<dbReference type="PANTHER" id="PTHR37994">
    <property type="entry name" value="ARAE_2_N DOMAIN-CONTAINING PROTEIN-RELATED"/>
    <property type="match status" value="1"/>
</dbReference>
<dbReference type="STRING" id="578459.A0A0P9GVX2"/>
<keyword evidence="12" id="KW-1185">Reference proteome</keyword>